<evidence type="ECO:0000256" key="2">
    <source>
        <dbReference type="ARBA" id="ARBA00022679"/>
    </source>
</evidence>
<organism evidence="11 12">
    <name type="scientific">Paracoccus seriniphilus</name>
    <dbReference type="NCBI Taxonomy" id="184748"/>
    <lineage>
        <taxon>Bacteria</taxon>
        <taxon>Pseudomonadati</taxon>
        <taxon>Pseudomonadota</taxon>
        <taxon>Alphaproteobacteria</taxon>
        <taxon>Rhodobacterales</taxon>
        <taxon>Paracoccaceae</taxon>
        <taxon>Paracoccus</taxon>
    </lineage>
</organism>
<dbReference type="GO" id="GO:0016779">
    <property type="term" value="F:nucleotidyltransferase activity"/>
    <property type="evidence" value="ECO:0007669"/>
    <property type="project" value="UniProtKB-KW"/>
</dbReference>
<keyword evidence="6" id="KW-0547">Nucleotide-binding</keyword>
<dbReference type="GO" id="GO:0000166">
    <property type="term" value="F:nucleotide binding"/>
    <property type="evidence" value="ECO:0007669"/>
    <property type="project" value="UniProtKB-KW"/>
</dbReference>
<dbReference type="PANTHER" id="PTHR46173:SF1">
    <property type="entry name" value="CCA TRNA NUCLEOTIDYLTRANSFERASE 1, MITOCHONDRIAL"/>
    <property type="match status" value="1"/>
</dbReference>
<dbReference type="InterPro" id="IPR043519">
    <property type="entry name" value="NT_sf"/>
</dbReference>
<comment type="similarity">
    <text evidence="8">Belongs to the tRNA nucleotidyltransferase/poly(A) polymerase family.</text>
</comment>
<evidence type="ECO:0000256" key="8">
    <source>
        <dbReference type="RuleBase" id="RU003953"/>
    </source>
</evidence>
<dbReference type="InterPro" id="IPR050264">
    <property type="entry name" value="Bact_CCA-adding_enz_type3_sf"/>
</dbReference>
<evidence type="ECO:0000256" key="6">
    <source>
        <dbReference type="ARBA" id="ARBA00022741"/>
    </source>
</evidence>
<feature type="domain" description="Poly A polymerase head" evidence="9">
    <location>
        <begin position="28"/>
        <end position="150"/>
    </location>
</feature>
<evidence type="ECO:0000256" key="3">
    <source>
        <dbReference type="ARBA" id="ARBA00022694"/>
    </source>
</evidence>
<dbReference type="EMBL" id="FZQB01000004">
    <property type="protein sequence ID" value="SNT72910.1"/>
    <property type="molecule type" value="Genomic_DNA"/>
</dbReference>
<keyword evidence="7" id="KW-0460">Magnesium</keyword>
<evidence type="ECO:0000259" key="9">
    <source>
        <dbReference type="Pfam" id="PF01743"/>
    </source>
</evidence>
<gene>
    <name evidence="11" type="ORF">SAMN05444959_10481</name>
</gene>
<dbReference type="AlphaFoldDB" id="A0A239PRY0"/>
<dbReference type="Pfam" id="PF01743">
    <property type="entry name" value="PolyA_pol"/>
    <property type="match status" value="1"/>
</dbReference>
<dbReference type="GO" id="GO:0046872">
    <property type="term" value="F:metal ion binding"/>
    <property type="evidence" value="ECO:0007669"/>
    <property type="project" value="UniProtKB-KW"/>
</dbReference>
<sequence>MTRLPDDLMQDSALQRVMEAIEAGGHHAYLVGGAVRNALLGQAVDDMDLATDAHPEQVTALAREAGLKVVPTGIDHGTITLVTDGRGFEVTTFRRDVETDGRHAVVAFSSDLAEDARRRDFTMNALYADRAGLVIDPVGGLEDLRARRLRFVGAPAQRIREDYLRILRFFRFLAWYGREADPDAVDACAQLRQGLSRIARERIGIEFRKLLSAPRPSAAMQLMQTSGVLQTILPDADGDALQALFAIEERTGVAPSWLRRMAALTPPDRDCWDLRLSRAEARQLQGLLAGSRGEWSLQRAGYKLGLDAGCDIALLRAANGGMTLHDSWQDDLQAAARARFPIRAADLAADLQGPALGRGLRAAEDAWIESGFALPAAALLDIARLAGKEMT</sequence>
<dbReference type="Gene3D" id="1.10.3090.10">
    <property type="entry name" value="cca-adding enzyme, domain 2"/>
    <property type="match status" value="1"/>
</dbReference>
<proteinExistence type="inferred from homology"/>
<dbReference type="SUPFAM" id="SSF81301">
    <property type="entry name" value="Nucleotidyltransferase"/>
    <property type="match status" value="1"/>
</dbReference>
<dbReference type="GO" id="GO:0008033">
    <property type="term" value="P:tRNA processing"/>
    <property type="evidence" value="ECO:0007669"/>
    <property type="project" value="UniProtKB-KW"/>
</dbReference>
<dbReference type="PANTHER" id="PTHR46173">
    <property type="entry name" value="CCA TRNA NUCLEOTIDYLTRANSFERASE 1, MITOCHONDRIAL"/>
    <property type="match status" value="1"/>
</dbReference>
<feature type="domain" description="tRNA nucleotidyltransferase/poly(A) polymerase RNA and SrmB- binding" evidence="10">
    <location>
        <begin position="181"/>
        <end position="236"/>
    </location>
</feature>
<dbReference type="InterPro" id="IPR032828">
    <property type="entry name" value="PolyA_RNA-bd"/>
</dbReference>
<evidence type="ECO:0000313" key="12">
    <source>
        <dbReference type="Proteomes" id="UP000198307"/>
    </source>
</evidence>
<evidence type="ECO:0000259" key="10">
    <source>
        <dbReference type="Pfam" id="PF12627"/>
    </source>
</evidence>
<evidence type="ECO:0000256" key="1">
    <source>
        <dbReference type="ARBA" id="ARBA00001946"/>
    </source>
</evidence>
<comment type="cofactor">
    <cofactor evidence="1">
        <name>Mg(2+)</name>
        <dbReference type="ChEBI" id="CHEBI:18420"/>
    </cofactor>
</comment>
<evidence type="ECO:0000256" key="4">
    <source>
        <dbReference type="ARBA" id="ARBA00022695"/>
    </source>
</evidence>
<dbReference type="Pfam" id="PF12627">
    <property type="entry name" value="PolyA_pol_RNAbd"/>
    <property type="match status" value="1"/>
</dbReference>
<name>A0A239PRY0_9RHOB</name>
<accession>A0A239PRY0</accession>
<evidence type="ECO:0000313" key="11">
    <source>
        <dbReference type="EMBL" id="SNT72910.1"/>
    </source>
</evidence>
<dbReference type="Gene3D" id="3.30.460.10">
    <property type="entry name" value="Beta Polymerase, domain 2"/>
    <property type="match status" value="1"/>
</dbReference>
<dbReference type="GO" id="GO:0000049">
    <property type="term" value="F:tRNA binding"/>
    <property type="evidence" value="ECO:0007669"/>
    <property type="project" value="TreeGrafter"/>
</dbReference>
<keyword evidence="12" id="KW-1185">Reference proteome</keyword>
<protein>
    <submittedName>
        <fullName evidence="11">Poly(A) polymerase</fullName>
    </submittedName>
</protein>
<keyword evidence="5" id="KW-0479">Metal-binding</keyword>
<dbReference type="InterPro" id="IPR002646">
    <property type="entry name" value="PolA_pol_head_dom"/>
</dbReference>
<reference evidence="11 12" key="1">
    <citation type="submission" date="2017-07" db="EMBL/GenBank/DDBJ databases">
        <authorList>
            <person name="Sun Z.S."/>
            <person name="Albrecht U."/>
            <person name="Echele G."/>
            <person name="Lee C.C."/>
        </authorList>
    </citation>
    <scope>NUCLEOTIDE SEQUENCE [LARGE SCALE GENOMIC DNA]</scope>
    <source>
        <strain evidence="11 12">DSM 14827</strain>
    </source>
</reference>
<dbReference type="OrthoDB" id="9805698at2"/>
<keyword evidence="8" id="KW-0694">RNA-binding</keyword>
<dbReference type="CDD" id="cd05398">
    <property type="entry name" value="NT_ClassII-CCAase"/>
    <property type="match status" value="1"/>
</dbReference>
<dbReference type="Proteomes" id="UP000198307">
    <property type="component" value="Unassembled WGS sequence"/>
</dbReference>
<keyword evidence="3" id="KW-0819">tRNA processing</keyword>
<keyword evidence="4" id="KW-0548">Nucleotidyltransferase</keyword>
<keyword evidence="2 8" id="KW-0808">Transferase</keyword>
<evidence type="ECO:0000256" key="7">
    <source>
        <dbReference type="ARBA" id="ARBA00022842"/>
    </source>
</evidence>
<dbReference type="RefSeq" id="WP_089343698.1">
    <property type="nucleotide sequence ID" value="NZ_CP067129.1"/>
</dbReference>
<evidence type="ECO:0000256" key="5">
    <source>
        <dbReference type="ARBA" id="ARBA00022723"/>
    </source>
</evidence>
<dbReference type="SUPFAM" id="SSF81891">
    <property type="entry name" value="Poly A polymerase C-terminal region-like"/>
    <property type="match status" value="1"/>
</dbReference>